<evidence type="ECO:0000259" key="8">
    <source>
        <dbReference type="Pfam" id="PF04083"/>
    </source>
</evidence>
<dbReference type="Pfam" id="PF04083">
    <property type="entry name" value="Abhydro_lipase"/>
    <property type="match status" value="1"/>
</dbReference>
<name>A0A077ZX24_STYLE</name>
<keyword evidence="10" id="KW-1185">Reference proteome</keyword>
<dbReference type="InParanoid" id="A0A077ZX24"/>
<protein>
    <submittedName>
        <fullName evidence="9">Ab-hydrolase associated lipase region family protein</fullName>
    </submittedName>
</protein>
<evidence type="ECO:0000256" key="4">
    <source>
        <dbReference type="ARBA" id="ARBA00022963"/>
    </source>
</evidence>
<proteinExistence type="inferred from homology"/>
<keyword evidence="5" id="KW-0443">Lipid metabolism</keyword>
<evidence type="ECO:0000313" key="10">
    <source>
        <dbReference type="Proteomes" id="UP000039865"/>
    </source>
</evidence>
<dbReference type="OrthoDB" id="8040642at2759"/>
<dbReference type="GO" id="GO:0016787">
    <property type="term" value="F:hydrolase activity"/>
    <property type="evidence" value="ECO:0007669"/>
    <property type="project" value="UniProtKB-KW"/>
</dbReference>
<dbReference type="SUPFAM" id="SSF53474">
    <property type="entry name" value="alpha/beta-Hydrolases"/>
    <property type="match status" value="1"/>
</dbReference>
<comment type="similarity">
    <text evidence="1">Belongs to the AB hydrolase superfamily. Lipase family.</text>
</comment>
<dbReference type="Proteomes" id="UP000039865">
    <property type="component" value="Unassembled WGS sequence"/>
</dbReference>
<evidence type="ECO:0000256" key="7">
    <source>
        <dbReference type="SAM" id="SignalP"/>
    </source>
</evidence>
<evidence type="ECO:0000256" key="6">
    <source>
        <dbReference type="ARBA" id="ARBA00023180"/>
    </source>
</evidence>
<feature type="domain" description="Partial AB-hydrolase lipase" evidence="8">
    <location>
        <begin position="100"/>
        <end position="167"/>
    </location>
</feature>
<dbReference type="PANTHER" id="PTHR11005">
    <property type="entry name" value="LYSOSOMAL ACID LIPASE-RELATED"/>
    <property type="match status" value="1"/>
</dbReference>
<evidence type="ECO:0000313" key="9">
    <source>
        <dbReference type="EMBL" id="CDW73802.1"/>
    </source>
</evidence>
<feature type="signal peptide" evidence="7">
    <location>
        <begin position="1"/>
        <end position="15"/>
    </location>
</feature>
<evidence type="ECO:0000256" key="2">
    <source>
        <dbReference type="ARBA" id="ARBA00022729"/>
    </source>
</evidence>
<dbReference type="GO" id="GO:0016042">
    <property type="term" value="P:lipid catabolic process"/>
    <property type="evidence" value="ECO:0007669"/>
    <property type="project" value="UniProtKB-KW"/>
</dbReference>
<keyword evidence="2 7" id="KW-0732">Signal</keyword>
<organism evidence="9 10">
    <name type="scientific">Stylonychia lemnae</name>
    <name type="common">Ciliate</name>
    <dbReference type="NCBI Taxonomy" id="5949"/>
    <lineage>
        <taxon>Eukaryota</taxon>
        <taxon>Sar</taxon>
        <taxon>Alveolata</taxon>
        <taxon>Ciliophora</taxon>
        <taxon>Intramacronucleata</taxon>
        <taxon>Spirotrichea</taxon>
        <taxon>Stichotrichia</taxon>
        <taxon>Sporadotrichida</taxon>
        <taxon>Oxytrichidae</taxon>
        <taxon>Stylonychinae</taxon>
        <taxon>Stylonychia</taxon>
    </lineage>
</organism>
<dbReference type="AlphaFoldDB" id="A0A077ZX24"/>
<dbReference type="Gene3D" id="3.40.50.1820">
    <property type="entry name" value="alpha/beta hydrolase"/>
    <property type="match status" value="1"/>
</dbReference>
<gene>
    <name evidence="9" type="primary">Contig6679.g7145</name>
    <name evidence="9" type="ORF">STYLEM_2790</name>
</gene>
<dbReference type="FunFam" id="3.40.50.1820:FF:000057">
    <property type="entry name" value="Lipase"/>
    <property type="match status" value="1"/>
</dbReference>
<sequence length="480" mass="54756">MKKFLLLTVLSYVTAKQDFSFLKNDLTDQLQQMYKQEIKDNIKSAKQDLSDQIAQKQKDLIDSILNIPSKIDILEDMGLVSKQKADLFDLSDPDVVKTFQQIVQDNGYIFEEHKVTTEDGYILKMFRIPGKKSELQSHDGSVDSLEINKKVVFLQHGVFDSADCWIAHYSDRAPAFILSNQGYDVWLGNTRGNKYSNQHIDPTISQQQYWDYSFQEMGDYDIPAALDYIRLLTKQDKVAYIGHSQGTAQMFYGLATNQDYFADRVSIFIALAPVTTISGKESIFLEMFRSNVESLMKISKVLKIYDIFQPNQLTTGSSQLICGYIPDFCKLGSLIADENLDLNEGKRAGVFFSHFPSGTSIRSLEHFSQIKSSGRFQTFDFGPARNIQRYGTEKPYEIPIQDIKKVPVAMFVGSLDLLSSQQDGEKTLEKMKNDVVFYQVYKLGHLGFMIAKDMSYFTRDVLSVLENHHSAKSNNHQNLE</sequence>
<keyword evidence="6" id="KW-0325">Glycoprotein</keyword>
<dbReference type="InterPro" id="IPR006693">
    <property type="entry name" value="AB_hydrolase_lipase"/>
</dbReference>
<reference evidence="9 10" key="1">
    <citation type="submission" date="2014-06" db="EMBL/GenBank/DDBJ databases">
        <authorList>
            <person name="Swart Estienne"/>
        </authorList>
    </citation>
    <scope>NUCLEOTIDE SEQUENCE [LARGE SCALE GENOMIC DNA]</scope>
    <source>
        <strain evidence="9 10">130c</strain>
    </source>
</reference>
<keyword evidence="4" id="KW-0442">Lipid degradation</keyword>
<dbReference type="EMBL" id="CCKQ01002696">
    <property type="protein sequence ID" value="CDW73802.1"/>
    <property type="molecule type" value="Genomic_DNA"/>
</dbReference>
<evidence type="ECO:0000256" key="1">
    <source>
        <dbReference type="ARBA" id="ARBA00010701"/>
    </source>
</evidence>
<evidence type="ECO:0000256" key="3">
    <source>
        <dbReference type="ARBA" id="ARBA00022801"/>
    </source>
</evidence>
<keyword evidence="3 9" id="KW-0378">Hydrolase</keyword>
<feature type="chain" id="PRO_5012859137" evidence="7">
    <location>
        <begin position="16"/>
        <end position="480"/>
    </location>
</feature>
<dbReference type="OMA" id="FHEFNPV"/>
<evidence type="ECO:0000256" key="5">
    <source>
        <dbReference type="ARBA" id="ARBA00023098"/>
    </source>
</evidence>
<accession>A0A077ZX24</accession>
<dbReference type="InterPro" id="IPR029058">
    <property type="entry name" value="AB_hydrolase_fold"/>
</dbReference>